<keyword evidence="5" id="KW-0482">Metalloprotease</keyword>
<dbReference type="EMBL" id="JBHSMZ010000014">
    <property type="protein sequence ID" value="MFC5550233.1"/>
    <property type="molecule type" value="Genomic_DNA"/>
</dbReference>
<dbReference type="InterPro" id="IPR028090">
    <property type="entry name" value="JAB_dom_prok"/>
</dbReference>
<gene>
    <name evidence="8" type="ORF">ACFPO9_17090</name>
</gene>
<accession>A0ABW0RZZ2</accession>
<evidence type="ECO:0000256" key="3">
    <source>
        <dbReference type="ARBA" id="ARBA00022801"/>
    </source>
</evidence>
<organism evidence="8 9">
    <name type="scientific">Massilia aerilata</name>
    <dbReference type="NCBI Taxonomy" id="453817"/>
    <lineage>
        <taxon>Bacteria</taxon>
        <taxon>Pseudomonadati</taxon>
        <taxon>Pseudomonadota</taxon>
        <taxon>Betaproteobacteria</taxon>
        <taxon>Burkholderiales</taxon>
        <taxon>Oxalobacteraceae</taxon>
        <taxon>Telluria group</taxon>
        <taxon>Massilia</taxon>
    </lineage>
</organism>
<keyword evidence="3" id="KW-0378">Hydrolase</keyword>
<feature type="domain" description="DUF2016" evidence="6">
    <location>
        <begin position="3"/>
        <end position="74"/>
    </location>
</feature>
<protein>
    <submittedName>
        <fullName evidence="8">PRTRC system protein A</fullName>
    </submittedName>
</protein>
<dbReference type="Pfam" id="PF09436">
    <property type="entry name" value="DUF2016"/>
    <property type="match status" value="1"/>
</dbReference>
<feature type="domain" description="JAB" evidence="7">
    <location>
        <begin position="84"/>
        <end position="184"/>
    </location>
</feature>
<sequence length="200" mass="22328">MMDKRDLALQMSCPVTSMPMFSPLPPLEQSGERLIVGRNGTFLEVRRPWARIVTQVGPALATTVPFGTVEEAVEYTAGKLPRWMLGKFVEWAQEQSNVEIGAVLTWNELTGEYLLRRSKSNHATSGSLDYELPQLAEGEHIVVDCHSHSHHAAFFSKTDDSDDCHAVKFAFVVGNCNTANPTTMTRLCVRGVFKKLNWAF</sequence>
<comment type="caution">
    <text evidence="8">The sequence shown here is derived from an EMBL/GenBank/DDBJ whole genome shotgun (WGS) entry which is preliminary data.</text>
</comment>
<name>A0ABW0RZZ2_9BURK</name>
<keyword evidence="9" id="KW-1185">Reference proteome</keyword>
<dbReference type="InterPro" id="IPR022499">
    <property type="entry name" value="PRTRC_protein-A"/>
</dbReference>
<evidence type="ECO:0000256" key="5">
    <source>
        <dbReference type="ARBA" id="ARBA00023049"/>
    </source>
</evidence>
<dbReference type="Proteomes" id="UP001596086">
    <property type="component" value="Unassembled WGS sequence"/>
</dbReference>
<evidence type="ECO:0000259" key="6">
    <source>
        <dbReference type="Pfam" id="PF09436"/>
    </source>
</evidence>
<proteinExistence type="predicted"/>
<dbReference type="InterPro" id="IPR018560">
    <property type="entry name" value="DUF2016"/>
</dbReference>
<keyword evidence="2" id="KW-0479">Metal-binding</keyword>
<evidence type="ECO:0000256" key="1">
    <source>
        <dbReference type="ARBA" id="ARBA00022670"/>
    </source>
</evidence>
<evidence type="ECO:0000313" key="9">
    <source>
        <dbReference type="Proteomes" id="UP001596086"/>
    </source>
</evidence>
<reference evidence="9" key="1">
    <citation type="journal article" date="2019" name="Int. J. Syst. Evol. Microbiol.">
        <title>The Global Catalogue of Microorganisms (GCM) 10K type strain sequencing project: providing services to taxonomists for standard genome sequencing and annotation.</title>
        <authorList>
            <consortium name="The Broad Institute Genomics Platform"/>
            <consortium name="The Broad Institute Genome Sequencing Center for Infectious Disease"/>
            <person name="Wu L."/>
            <person name="Ma J."/>
        </authorList>
    </citation>
    <scope>NUCLEOTIDE SEQUENCE [LARGE SCALE GENOMIC DNA]</scope>
    <source>
        <strain evidence="9">CGMCC 4.5798</strain>
    </source>
</reference>
<keyword evidence="1" id="KW-0645">Protease</keyword>
<evidence type="ECO:0000256" key="4">
    <source>
        <dbReference type="ARBA" id="ARBA00022833"/>
    </source>
</evidence>
<dbReference type="NCBIfam" id="TIGR03735">
    <property type="entry name" value="PRTRC_A"/>
    <property type="match status" value="1"/>
</dbReference>
<evidence type="ECO:0000313" key="8">
    <source>
        <dbReference type="EMBL" id="MFC5550233.1"/>
    </source>
</evidence>
<evidence type="ECO:0000259" key="7">
    <source>
        <dbReference type="Pfam" id="PF14464"/>
    </source>
</evidence>
<evidence type="ECO:0000256" key="2">
    <source>
        <dbReference type="ARBA" id="ARBA00022723"/>
    </source>
</evidence>
<dbReference type="Pfam" id="PF14464">
    <property type="entry name" value="Prok-JAB"/>
    <property type="match status" value="1"/>
</dbReference>
<keyword evidence="4" id="KW-0862">Zinc</keyword>
<dbReference type="RefSeq" id="WP_379772515.1">
    <property type="nucleotide sequence ID" value="NZ_JBHSMZ010000014.1"/>
</dbReference>